<keyword evidence="1" id="KW-1133">Transmembrane helix</keyword>
<accession>A0A1E3XE06</accession>
<reference evidence="2 3" key="1">
    <citation type="submission" date="2016-07" db="EMBL/GenBank/DDBJ databases">
        <title>Draft genome of Scalindua rubra, obtained from a brine-seawater interface in the Red Sea, sheds light on salt adaptation in anammox bacteria.</title>
        <authorList>
            <person name="Speth D.R."/>
            <person name="Lagkouvardos I."/>
            <person name="Wang Y."/>
            <person name="Qian P.-Y."/>
            <person name="Dutilh B.E."/>
            <person name="Jetten M.S."/>
        </authorList>
    </citation>
    <scope>NUCLEOTIDE SEQUENCE [LARGE SCALE GENOMIC DNA]</scope>
    <source>
        <strain evidence="2">BSI-1</strain>
    </source>
</reference>
<keyword evidence="1" id="KW-0472">Membrane</keyword>
<comment type="caution">
    <text evidence="2">The sequence shown here is derived from an EMBL/GenBank/DDBJ whole genome shotgun (WGS) entry which is preliminary data.</text>
</comment>
<evidence type="ECO:0000313" key="3">
    <source>
        <dbReference type="Proteomes" id="UP000094056"/>
    </source>
</evidence>
<gene>
    <name evidence="2" type="ORF">SCARUB_01027</name>
</gene>
<proteinExistence type="predicted"/>
<name>A0A1E3XE06_9BACT</name>
<dbReference type="Proteomes" id="UP000094056">
    <property type="component" value="Unassembled WGS sequence"/>
</dbReference>
<feature type="transmembrane region" description="Helical" evidence="1">
    <location>
        <begin position="26"/>
        <end position="47"/>
    </location>
</feature>
<evidence type="ECO:0000313" key="2">
    <source>
        <dbReference type="EMBL" id="ODS33866.1"/>
    </source>
</evidence>
<dbReference type="AlphaFoldDB" id="A0A1E3XE06"/>
<dbReference type="EMBL" id="MAYW01000018">
    <property type="protein sequence ID" value="ODS33866.1"/>
    <property type="molecule type" value="Genomic_DNA"/>
</dbReference>
<keyword evidence="1" id="KW-0812">Transmembrane</keyword>
<organism evidence="2 3">
    <name type="scientific">Candidatus Scalindua rubra</name>
    <dbReference type="NCBI Taxonomy" id="1872076"/>
    <lineage>
        <taxon>Bacteria</taxon>
        <taxon>Pseudomonadati</taxon>
        <taxon>Planctomycetota</taxon>
        <taxon>Candidatus Brocadiia</taxon>
        <taxon>Candidatus Brocadiales</taxon>
        <taxon>Candidatus Scalinduaceae</taxon>
        <taxon>Candidatus Scalindua</taxon>
    </lineage>
</organism>
<sequence length="213" mass="24452">MLQFCNIIFWSRGGKLSSTKRFADKVLYVCTFFFIIYFFTNYTNYAVGREGQNCPKKKIQSQFWCETCKEIREFKDCDTADYIWDYEKYKAGSEEYADTKAHQDLPEAWGCQRIAYSCINKDCADYGKCIPHPGICETCMDDITSEKVWSKIDFKCTGCGKVHNDPGTGHKLNERIEYLPTLLGQEAGKCEECGKPLETVCRKSGTCPHIPSF</sequence>
<protein>
    <submittedName>
        <fullName evidence="2">Uncharacterized protein</fullName>
    </submittedName>
</protein>
<evidence type="ECO:0000256" key="1">
    <source>
        <dbReference type="SAM" id="Phobius"/>
    </source>
</evidence>